<evidence type="ECO:0000313" key="2">
    <source>
        <dbReference type="EMBL" id="PIZ65116.1"/>
    </source>
</evidence>
<keyword evidence="1" id="KW-0472">Membrane</keyword>
<dbReference type="AlphaFoldDB" id="A0A2M7U3L6"/>
<feature type="transmembrane region" description="Helical" evidence="1">
    <location>
        <begin position="12"/>
        <end position="30"/>
    </location>
</feature>
<protein>
    <submittedName>
        <fullName evidence="2">Uncharacterized protein</fullName>
    </submittedName>
</protein>
<keyword evidence="1" id="KW-1133">Transmembrane helix</keyword>
<evidence type="ECO:0000256" key="1">
    <source>
        <dbReference type="SAM" id="Phobius"/>
    </source>
</evidence>
<keyword evidence="1" id="KW-0812">Transmembrane</keyword>
<sequence>MNDNIKKLLPKVLWLLLFAAMGGYIVGVKVDSINNIELSGFIIALFAFGFLWAGLVVGYQTKSNEKK</sequence>
<name>A0A2M7U3L6_9BACT</name>
<reference evidence="3" key="1">
    <citation type="submission" date="2017-09" db="EMBL/GenBank/DDBJ databases">
        <title>Depth-based differentiation of microbial function through sediment-hosted aquifers and enrichment of novel symbionts in the deep terrestrial subsurface.</title>
        <authorList>
            <person name="Probst A.J."/>
            <person name="Ladd B."/>
            <person name="Jarett J.K."/>
            <person name="Geller-Mcgrath D.E."/>
            <person name="Sieber C.M.K."/>
            <person name="Emerson J.B."/>
            <person name="Anantharaman K."/>
            <person name="Thomas B.C."/>
            <person name="Malmstrom R."/>
            <person name="Stieglmeier M."/>
            <person name="Klingl A."/>
            <person name="Woyke T."/>
            <person name="Ryan C.M."/>
            <person name="Banfield J.F."/>
        </authorList>
    </citation>
    <scope>NUCLEOTIDE SEQUENCE [LARGE SCALE GENOMIC DNA]</scope>
</reference>
<accession>A0A2M7U3L6</accession>
<dbReference type="Proteomes" id="UP000230027">
    <property type="component" value="Unassembled WGS sequence"/>
</dbReference>
<gene>
    <name evidence="2" type="ORF">COY14_03060</name>
</gene>
<feature type="transmembrane region" description="Helical" evidence="1">
    <location>
        <begin position="36"/>
        <end position="59"/>
    </location>
</feature>
<comment type="caution">
    <text evidence="2">The sequence shown here is derived from an EMBL/GenBank/DDBJ whole genome shotgun (WGS) entry which is preliminary data.</text>
</comment>
<evidence type="ECO:0000313" key="3">
    <source>
        <dbReference type="Proteomes" id="UP000230027"/>
    </source>
</evidence>
<dbReference type="EMBL" id="PFOD01000060">
    <property type="protein sequence ID" value="PIZ65116.1"/>
    <property type="molecule type" value="Genomic_DNA"/>
</dbReference>
<proteinExistence type="predicted"/>
<organism evidence="2 3">
    <name type="scientific">Candidatus Roizmanbacteria bacterium CG_4_10_14_0_2_um_filter_36_9</name>
    <dbReference type="NCBI Taxonomy" id="1974823"/>
    <lineage>
        <taxon>Bacteria</taxon>
        <taxon>Candidatus Roizmaniibacteriota</taxon>
    </lineage>
</organism>